<evidence type="ECO:0000259" key="1">
    <source>
        <dbReference type="Pfam" id="PF12671"/>
    </source>
</evidence>
<dbReference type="STRING" id="1121321.SAMN04488530_11628"/>
<name>A0A1M5PUT0_9FIRM</name>
<dbReference type="AlphaFoldDB" id="A0A1M5PUT0"/>
<dbReference type="Proteomes" id="UP000243255">
    <property type="component" value="Unassembled WGS sequence"/>
</dbReference>
<dbReference type="PANTHER" id="PTHR40032">
    <property type="entry name" value="EXPORTED PROTEIN-RELATED"/>
    <property type="match status" value="1"/>
</dbReference>
<evidence type="ECO:0000313" key="3">
    <source>
        <dbReference type="Proteomes" id="UP000243255"/>
    </source>
</evidence>
<dbReference type="EMBL" id="FQWX01000016">
    <property type="protein sequence ID" value="SHH05574.1"/>
    <property type="molecule type" value="Genomic_DNA"/>
</dbReference>
<reference evidence="3" key="1">
    <citation type="submission" date="2016-11" db="EMBL/GenBank/DDBJ databases">
        <authorList>
            <person name="Varghese N."/>
            <person name="Submissions S."/>
        </authorList>
    </citation>
    <scope>NUCLEOTIDE SEQUENCE [LARGE SCALE GENOMIC DNA]</scope>
    <source>
        <strain evidence="3">DSM 2635</strain>
    </source>
</reference>
<dbReference type="InterPro" id="IPR024301">
    <property type="entry name" value="Amidase_6"/>
</dbReference>
<gene>
    <name evidence="2" type="ORF">SAMN04488530_11628</name>
</gene>
<proteinExistence type="predicted"/>
<keyword evidence="3" id="KW-1185">Reference proteome</keyword>
<dbReference type="Pfam" id="PF12671">
    <property type="entry name" value="Amidase_6"/>
    <property type="match status" value="1"/>
</dbReference>
<protein>
    <submittedName>
        <fullName evidence="2">Putative amidase domain-containing protein</fullName>
    </submittedName>
</protein>
<dbReference type="RefSeq" id="WP_073126224.1">
    <property type="nucleotide sequence ID" value="NZ_BAABCH010000097.1"/>
</dbReference>
<evidence type="ECO:0000313" key="2">
    <source>
        <dbReference type="EMBL" id="SHH05574.1"/>
    </source>
</evidence>
<feature type="domain" description="Putative amidase" evidence="1">
    <location>
        <begin position="7"/>
        <end position="163"/>
    </location>
</feature>
<organism evidence="2 3">
    <name type="scientific">Asaccharospora irregularis DSM 2635</name>
    <dbReference type="NCBI Taxonomy" id="1121321"/>
    <lineage>
        <taxon>Bacteria</taxon>
        <taxon>Bacillati</taxon>
        <taxon>Bacillota</taxon>
        <taxon>Clostridia</taxon>
        <taxon>Peptostreptococcales</taxon>
        <taxon>Peptostreptococcaceae</taxon>
        <taxon>Asaccharospora</taxon>
    </lineage>
</organism>
<accession>A0A1M5PUT0</accession>
<dbReference type="OrthoDB" id="9812429at2"/>
<sequence length="173" mass="20241">MKELMPYNRELAVNYAKAWALGRNPTYQDYEQWGGDCTNFISQCIKAGKIPFDNTGNDIMKKWYWYSDSKRTPSWTAAEAFYKYIIGNNNENTDSFGVYARMANYNELELGDLVQLVYGGKAYHNMIITEVILDGDYLIDYLICQHTYDLLDYPLSLKEGEKRYIKILGYYGW</sequence>
<dbReference type="PANTHER" id="PTHR40032:SF1">
    <property type="entry name" value="EXPORTED PROTEIN"/>
    <property type="match status" value="1"/>
</dbReference>